<accession>M1H0T4</accession>
<reference evidence="2" key="1">
    <citation type="journal article" date="2013" name="J. Biol. Chem.">
        <title>The Trypsin Inhibitor Panulirin Regulates the Prophenoloxidase-activating System in the Spiny Lobster Panulirus argus.</title>
        <authorList>
            <person name="Perdomo-Morales R."/>
            <person name="Montero-Alejo V."/>
            <person name="Corzo G."/>
            <person name="Besada V."/>
            <person name="Vega-Hurtado Y."/>
            <person name="Gonzalez-Gonzalez Y."/>
            <person name="Perera E."/>
            <person name="Porto-Verdecia M."/>
        </authorList>
    </citation>
    <scope>NUCLEOTIDE SEQUENCE</scope>
</reference>
<evidence type="ECO:0000313" key="2">
    <source>
        <dbReference type="EMBL" id="AGE44005.1"/>
    </source>
</evidence>
<dbReference type="EMBL" id="KC154047">
    <property type="protein sequence ID" value="AGE44005.1"/>
    <property type="molecule type" value="mRNA"/>
</dbReference>
<name>M1H0T4_PANJA</name>
<evidence type="ECO:0000256" key="1">
    <source>
        <dbReference type="SAM" id="SignalP"/>
    </source>
</evidence>
<sequence>MKTKAVLMLMALVLVAATQVHGDPEPGYNTRSCTASGYFCMLPQRCRGSQLSSYNCRARGHVCCSSQSSYYG</sequence>
<feature type="signal peptide" evidence="1">
    <location>
        <begin position="1"/>
        <end position="22"/>
    </location>
</feature>
<protein>
    <submittedName>
        <fullName evidence="2">Panulirin</fullName>
    </submittedName>
</protein>
<proteinExistence type="evidence at transcript level"/>
<feature type="chain" id="PRO_5004015065" evidence="1">
    <location>
        <begin position="23"/>
        <end position="72"/>
    </location>
</feature>
<organism evidence="2">
    <name type="scientific">Panulirus japonicus</name>
    <name type="common">Japanese spiny lobster</name>
    <name type="synonym">Palinurus japonicus</name>
    <dbReference type="NCBI Taxonomy" id="6736"/>
    <lineage>
        <taxon>Eukaryota</taxon>
        <taxon>Metazoa</taxon>
        <taxon>Ecdysozoa</taxon>
        <taxon>Arthropoda</taxon>
        <taxon>Crustacea</taxon>
        <taxon>Multicrustacea</taxon>
        <taxon>Malacostraca</taxon>
        <taxon>Eumalacostraca</taxon>
        <taxon>Eucarida</taxon>
        <taxon>Decapoda</taxon>
        <taxon>Pleocyemata</taxon>
        <taxon>Achelata</taxon>
        <taxon>Palinuroidea</taxon>
        <taxon>Palinuridae</taxon>
        <taxon>Panulirus</taxon>
    </lineage>
</organism>
<dbReference type="AlphaFoldDB" id="M1H0T4"/>
<keyword evidence="1" id="KW-0732">Signal</keyword>